<dbReference type="OrthoDB" id="150725at2"/>
<feature type="region of interest" description="Disordered" evidence="11">
    <location>
        <begin position="74"/>
        <end position="102"/>
    </location>
</feature>
<evidence type="ECO:0000256" key="9">
    <source>
        <dbReference type="ARBA" id="ARBA00029829"/>
    </source>
</evidence>
<evidence type="ECO:0000256" key="4">
    <source>
        <dbReference type="ARBA" id="ARBA00022692"/>
    </source>
</evidence>
<dbReference type="PANTHER" id="PTHR37461">
    <property type="entry name" value="ANTI-SIGMA-K FACTOR RSKA"/>
    <property type="match status" value="1"/>
</dbReference>
<accession>A0A368Y9D1</accession>
<evidence type="ECO:0000256" key="10">
    <source>
        <dbReference type="ARBA" id="ARBA00030803"/>
    </source>
</evidence>
<organism evidence="14 15">
    <name type="scientific">Saliterribacillus persicus</name>
    <dbReference type="NCBI Taxonomy" id="930114"/>
    <lineage>
        <taxon>Bacteria</taxon>
        <taxon>Bacillati</taxon>
        <taxon>Bacillota</taxon>
        <taxon>Bacilli</taxon>
        <taxon>Bacillales</taxon>
        <taxon>Bacillaceae</taxon>
        <taxon>Saliterribacillus</taxon>
    </lineage>
</organism>
<dbReference type="InterPro" id="IPR027383">
    <property type="entry name" value="Znf_put"/>
</dbReference>
<dbReference type="Pfam" id="PF13490">
    <property type="entry name" value="zf-HC2"/>
    <property type="match status" value="1"/>
</dbReference>
<sequence>MRQEACNLLIDYFNNQLSKEDKEIFEQHLESCESCQEELKELEEFTEDLPYMSESITPPEDMKARVLTNIFASEKEEDATVDQNKKAEPEQGSNVSSFPLEKRKSKNKNWLTPLLAAGLLVSVLGNGILVMNQSEDTAESPEIEQEESLDRTQLSAQLAPSEGIEASATATMVEKQNSLNLMIQANNLSALEGDQTYQVWVLEGEKPYRAGTFVPNEEGFGAVSFEMDQLGDHDWDVIAITKEPNATSETPQGDIILSTEL</sequence>
<comment type="similarity">
    <text evidence="7">Belongs to the zinc-associated anti-sigma factor (ZAS) superfamily. Anti-sigma-W factor family.</text>
</comment>
<dbReference type="EMBL" id="QPJJ01000002">
    <property type="protein sequence ID" value="RCW76881.1"/>
    <property type="molecule type" value="Genomic_DNA"/>
</dbReference>
<dbReference type="InterPro" id="IPR041916">
    <property type="entry name" value="Anti_sigma_zinc_sf"/>
</dbReference>
<dbReference type="GO" id="GO:0005886">
    <property type="term" value="C:plasma membrane"/>
    <property type="evidence" value="ECO:0007669"/>
    <property type="project" value="UniProtKB-SubCell"/>
</dbReference>
<name>A0A368Y9D1_9BACI</name>
<keyword evidence="4" id="KW-0812">Transmembrane</keyword>
<evidence type="ECO:0000256" key="5">
    <source>
        <dbReference type="ARBA" id="ARBA00022989"/>
    </source>
</evidence>
<dbReference type="Proteomes" id="UP000252585">
    <property type="component" value="Unassembled WGS sequence"/>
</dbReference>
<keyword evidence="3" id="KW-1003">Cell membrane</keyword>
<dbReference type="InterPro" id="IPR051474">
    <property type="entry name" value="Anti-sigma-K/W_factor"/>
</dbReference>
<keyword evidence="15" id="KW-1185">Reference proteome</keyword>
<dbReference type="RefSeq" id="WP_114351648.1">
    <property type="nucleotide sequence ID" value="NZ_QPJJ01000002.1"/>
</dbReference>
<comment type="subcellular location">
    <subcellularLocation>
        <location evidence="2">Cell membrane</location>
    </subcellularLocation>
    <subcellularLocation>
        <location evidence="1">Membrane</location>
        <topology evidence="1">Single-pass membrane protein</topology>
    </subcellularLocation>
</comment>
<feature type="domain" description="Putative zinc-finger" evidence="13">
    <location>
        <begin position="4"/>
        <end position="36"/>
    </location>
</feature>
<dbReference type="PANTHER" id="PTHR37461:SF1">
    <property type="entry name" value="ANTI-SIGMA-K FACTOR RSKA"/>
    <property type="match status" value="1"/>
</dbReference>
<feature type="domain" description="Anti-sigma K factor RskA C-terminal" evidence="12">
    <location>
        <begin position="115"/>
        <end position="255"/>
    </location>
</feature>
<dbReference type="Gene3D" id="1.10.10.1320">
    <property type="entry name" value="Anti-sigma factor, zinc-finger domain"/>
    <property type="match status" value="1"/>
</dbReference>
<evidence type="ECO:0000313" key="15">
    <source>
        <dbReference type="Proteomes" id="UP000252585"/>
    </source>
</evidence>
<dbReference type="InterPro" id="IPR018764">
    <property type="entry name" value="RskA_C"/>
</dbReference>
<proteinExistence type="inferred from homology"/>
<evidence type="ECO:0000256" key="3">
    <source>
        <dbReference type="ARBA" id="ARBA00022475"/>
    </source>
</evidence>
<dbReference type="AlphaFoldDB" id="A0A368Y9D1"/>
<evidence type="ECO:0000256" key="11">
    <source>
        <dbReference type="SAM" id="MobiDB-lite"/>
    </source>
</evidence>
<evidence type="ECO:0000313" key="14">
    <source>
        <dbReference type="EMBL" id="RCW76881.1"/>
    </source>
</evidence>
<protein>
    <recommendedName>
        <fullName evidence="8">Anti-sigma-W factor RsiW</fullName>
    </recommendedName>
    <alternativeName>
        <fullName evidence="10">Regulator of SigK</fullName>
    </alternativeName>
    <alternativeName>
        <fullName evidence="9">Sigma-K anti-sigma factor RskA</fullName>
    </alternativeName>
</protein>
<evidence type="ECO:0000256" key="1">
    <source>
        <dbReference type="ARBA" id="ARBA00004167"/>
    </source>
</evidence>
<evidence type="ECO:0000256" key="6">
    <source>
        <dbReference type="ARBA" id="ARBA00023136"/>
    </source>
</evidence>
<evidence type="ECO:0000256" key="2">
    <source>
        <dbReference type="ARBA" id="ARBA00004236"/>
    </source>
</evidence>
<evidence type="ECO:0000259" key="12">
    <source>
        <dbReference type="Pfam" id="PF10099"/>
    </source>
</evidence>
<dbReference type="Pfam" id="PF10099">
    <property type="entry name" value="RskA_C"/>
    <property type="match status" value="1"/>
</dbReference>
<dbReference type="GO" id="GO:0016989">
    <property type="term" value="F:sigma factor antagonist activity"/>
    <property type="evidence" value="ECO:0007669"/>
    <property type="project" value="TreeGrafter"/>
</dbReference>
<comment type="caution">
    <text evidence="14">The sequence shown here is derived from an EMBL/GenBank/DDBJ whole genome shotgun (WGS) entry which is preliminary data.</text>
</comment>
<evidence type="ECO:0000256" key="7">
    <source>
        <dbReference type="ARBA" id="ARBA00024353"/>
    </source>
</evidence>
<gene>
    <name evidence="14" type="ORF">DFR57_102156</name>
</gene>
<keyword evidence="6" id="KW-0472">Membrane</keyword>
<evidence type="ECO:0000256" key="8">
    <source>
        <dbReference type="ARBA" id="ARBA00024438"/>
    </source>
</evidence>
<dbReference type="GO" id="GO:0006417">
    <property type="term" value="P:regulation of translation"/>
    <property type="evidence" value="ECO:0007669"/>
    <property type="project" value="TreeGrafter"/>
</dbReference>
<keyword evidence="5" id="KW-1133">Transmembrane helix</keyword>
<evidence type="ECO:0000259" key="13">
    <source>
        <dbReference type="Pfam" id="PF13490"/>
    </source>
</evidence>
<reference evidence="14 15" key="1">
    <citation type="submission" date="2018-07" db="EMBL/GenBank/DDBJ databases">
        <title>Genomic Encyclopedia of Type Strains, Phase IV (KMG-IV): sequencing the most valuable type-strain genomes for metagenomic binning, comparative biology and taxonomic classification.</title>
        <authorList>
            <person name="Goeker M."/>
        </authorList>
    </citation>
    <scope>NUCLEOTIDE SEQUENCE [LARGE SCALE GENOMIC DNA]</scope>
    <source>
        <strain evidence="14 15">DSM 27696</strain>
    </source>
</reference>